<evidence type="ECO:0000256" key="3">
    <source>
        <dbReference type="ARBA" id="ARBA00023163"/>
    </source>
</evidence>
<feature type="domain" description="HTH gntR-type" evidence="4">
    <location>
        <begin position="240"/>
        <end position="306"/>
    </location>
</feature>
<dbReference type="SUPFAM" id="SSF46785">
    <property type="entry name" value="Winged helix' DNA-binding domain"/>
    <property type="match status" value="1"/>
</dbReference>
<evidence type="ECO:0000256" key="1">
    <source>
        <dbReference type="ARBA" id="ARBA00023015"/>
    </source>
</evidence>
<accession>A0A521BLK1</accession>
<dbReference type="PANTHER" id="PTHR43537">
    <property type="entry name" value="TRANSCRIPTIONAL REGULATOR, GNTR FAMILY"/>
    <property type="match status" value="1"/>
</dbReference>
<keyword evidence="1" id="KW-0805">Transcription regulation</keyword>
<evidence type="ECO:0000259" key="4">
    <source>
        <dbReference type="PROSITE" id="PS50949"/>
    </source>
</evidence>
<dbReference type="EMBL" id="FXTE01000001">
    <property type="protein sequence ID" value="SMO48034.1"/>
    <property type="molecule type" value="Genomic_DNA"/>
</dbReference>
<protein>
    <submittedName>
        <fullName evidence="5">DNA-binding transcriptional regulator, GntR family</fullName>
    </submittedName>
</protein>
<dbReference type="GO" id="GO:0003677">
    <property type="term" value="F:DNA binding"/>
    <property type="evidence" value="ECO:0007669"/>
    <property type="project" value="UniProtKB-KW"/>
</dbReference>
<dbReference type="PANTHER" id="PTHR43537:SF49">
    <property type="entry name" value="TRANSCRIPTIONAL REGULATORY PROTEIN"/>
    <property type="match status" value="1"/>
</dbReference>
<dbReference type="SMART" id="SM00345">
    <property type="entry name" value="HTH_GNTR"/>
    <property type="match status" value="1"/>
</dbReference>
<keyword evidence="3" id="KW-0804">Transcription</keyword>
<dbReference type="Pfam" id="PF07729">
    <property type="entry name" value="FCD"/>
    <property type="match status" value="1"/>
</dbReference>
<organism evidence="5 6">
    <name type="scientific">Ruegeria faecimaris</name>
    <dbReference type="NCBI Taxonomy" id="686389"/>
    <lineage>
        <taxon>Bacteria</taxon>
        <taxon>Pseudomonadati</taxon>
        <taxon>Pseudomonadota</taxon>
        <taxon>Alphaproteobacteria</taxon>
        <taxon>Rhodobacterales</taxon>
        <taxon>Roseobacteraceae</taxon>
        <taxon>Ruegeria</taxon>
    </lineage>
</organism>
<dbReference type="InterPro" id="IPR036388">
    <property type="entry name" value="WH-like_DNA-bd_sf"/>
</dbReference>
<gene>
    <name evidence="5" type="ORF">SAMN06265380_101943</name>
</gene>
<dbReference type="GO" id="GO:0003700">
    <property type="term" value="F:DNA-binding transcription factor activity"/>
    <property type="evidence" value="ECO:0007669"/>
    <property type="project" value="InterPro"/>
</dbReference>
<evidence type="ECO:0000313" key="6">
    <source>
        <dbReference type="Proteomes" id="UP000319555"/>
    </source>
</evidence>
<dbReference type="PROSITE" id="PS50949">
    <property type="entry name" value="HTH_GNTR"/>
    <property type="match status" value="1"/>
</dbReference>
<dbReference type="InterPro" id="IPR000524">
    <property type="entry name" value="Tscrpt_reg_HTH_GntR"/>
</dbReference>
<dbReference type="AlphaFoldDB" id="A0A521BLK1"/>
<reference evidence="5 6" key="1">
    <citation type="submission" date="2017-05" db="EMBL/GenBank/DDBJ databases">
        <authorList>
            <person name="Varghese N."/>
            <person name="Submissions S."/>
        </authorList>
    </citation>
    <scope>NUCLEOTIDE SEQUENCE [LARGE SCALE GENOMIC DNA]</scope>
    <source>
        <strain evidence="5 6">DSM 28009</strain>
    </source>
</reference>
<keyword evidence="2 5" id="KW-0238">DNA-binding</keyword>
<dbReference type="Pfam" id="PF00392">
    <property type="entry name" value="GntR"/>
    <property type="match status" value="1"/>
</dbReference>
<dbReference type="Gene3D" id="1.10.10.10">
    <property type="entry name" value="Winged helix-like DNA-binding domain superfamily/Winged helix DNA-binding domain"/>
    <property type="match status" value="1"/>
</dbReference>
<keyword evidence="6" id="KW-1185">Reference proteome</keyword>
<evidence type="ECO:0000256" key="2">
    <source>
        <dbReference type="ARBA" id="ARBA00023125"/>
    </source>
</evidence>
<dbReference type="InterPro" id="IPR036390">
    <property type="entry name" value="WH_DNA-bd_sf"/>
</dbReference>
<evidence type="ECO:0000313" key="5">
    <source>
        <dbReference type="EMBL" id="SMO48034.1"/>
    </source>
</evidence>
<dbReference type="PRINTS" id="PR00035">
    <property type="entry name" value="HTHGNTR"/>
</dbReference>
<dbReference type="Proteomes" id="UP000319555">
    <property type="component" value="Unassembled WGS sequence"/>
</dbReference>
<dbReference type="CDD" id="cd07377">
    <property type="entry name" value="WHTH_GntR"/>
    <property type="match status" value="1"/>
</dbReference>
<sequence>MMVDVIGHVRFGRDMNCAHPHLMRGRQIARIVFEHGRFFCLDSVLRKDGLECGLFGFGTVSRMLNPIDGIEQTAEATRRKDAFGIGRAAIGIDNAATGQSTNMCRQIHVRVHMAHIHLMHGMQVRVGIQIMFGHQPGQRGAIFAPVMGSQPVGLGPVDADGLDHIIRHQHLDLIEQAHMRRVQGVVQIEHPLGDMAEGRFDHACRLSRAAQVFNAVLDCAHCRRIDMSERGEKLKMPQSKQSNSDAYSLILEAIDVGIYKPGDRLVESELAERFGVSRTPIREALQRLETQSLLERDGRSLIVASLDHNQMAELYVVRRELEGLAASLAAKHATEEEIKVLQEMVAEDDALVDNPNALSRANRRFHEQIHLASHNRYLVQQLNLVHRTMALMATTSLAVSGRGEIAQSEHKGIVEAIAARDEQAAERALKEHISVAFMTRLKQDAVRRES</sequence>
<dbReference type="InterPro" id="IPR008920">
    <property type="entry name" value="TF_FadR/GntR_C"/>
</dbReference>
<name>A0A521BLK1_9RHOB</name>
<dbReference type="SUPFAM" id="SSF48008">
    <property type="entry name" value="GntR ligand-binding domain-like"/>
    <property type="match status" value="1"/>
</dbReference>
<proteinExistence type="predicted"/>
<dbReference type="SMART" id="SM00895">
    <property type="entry name" value="FCD"/>
    <property type="match status" value="1"/>
</dbReference>
<dbReference type="Gene3D" id="1.20.120.530">
    <property type="entry name" value="GntR ligand-binding domain-like"/>
    <property type="match status" value="1"/>
</dbReference>
<dbReference type="InterPro" id="IPR011711">
    <property type="entry name" value="GntR_C"/>
</dbReference>